<keyword evidence="1" id="KW-0472">Membrane</keyword>
<proteinExistence type="predicted"/>
<evidence type="ECO:0000313" key="3">
    <source>
        <dbReference type="Proteomes" id="UP000250134"/>
    </source>
</evidence>
<dbReference type="GeneID" id="33332365"/>
<reference evidence="2 3" key="1">
    <citation type="submission" date="2016-03" db="EMBL/GenBank/DDBJ databases">
        <title>Complete genome sequence of Thermococcus gorgonarius.</title>
        <authorList>
            <person name="Oger P.M."/>
        </authorList>
    </citation>
    <scope>NUCLEOTIDE SEQUENCE [LARGE SCALE GENOMIC DNA]</scope>
    <source>
        <strain evidence="2 3">W-12</strain>
    </source>
</reference>
<keyword evidence="3" id="KW-1185">Reference proteome</keyword>
<keyword evidence="1" id="KW-1133">Transmembrane helix</keyword>
<dbReference type="EMBL" id="CP014855">
    <property type="protein sequence ID" value="ASJ01315.1"/>
    <property type="molecule type" value="Genomic_DNA"/>
</dbReference>
<gene>
    <name evidence="2" type="ORF">A3K92_07385</name>
</gene>
<protein>
    <recommendedName>
        <fullName evidence="4">Transcriptional regulator</fullName>
    </recommendedName>
</protein>
<name>A0A2Z2M9Z5_THEGO</name>
<dbReference type="RefSeq" id="WP_088885653.1">
    <property type="nucleotide sequence ID" value="NZ_CP014855.1"/>
</dbReference>
<dbReference type="OrthoDB" id="380839at2157"/>
<dbReference type="Proteomes" id="UP000250134">
    <property type="component" value="Chromosome"/>
</dbReference>
<organism evidence="2 3">
    <name type="scientific">Thermococcus gorgonarius</name>
    <dbReference type="NCBI Taxonomy" id="71997"/>
    <lineage>
        <taxon>Archaea</taxon>
        <taxon>Methanobacteriati</taxon>
        <taxon>Methanobacteriota</taxon>
        <taxon>Thermococci</taxon>
        <taxon>Thermococcales</taxon>
        <taxon>Thermococcaceae</taxon>
        <taxon>Thermococcus</taxon>
    </lineage>
</organism>
<sequence length="86" mass="9662">MSEKKGQLFGVSLFMLSIGFIITYGYLLFFTSYWVLVSKITLFLLVTLAFGILAWVGLSMVEASNKVPLEQVKSEIEKEIFGGEDE</sequence>
<evidence type="ECO:0008006" key="4">
    <source>
        <dbReference type="Google" id="ProtNLM"/>
    </source>
</evidence>
<accession>A0A2Z2M9Z5</accession>
<dbReference type="AlphaFoldDB" id="A0A2Z2M9Z5"/>
<evidence type="ECO:0000313" key="2">
    <source>
        <dbReference type="EMBL" id="ASJ01315.1"/>
    </source>
</evidence>
<dbReference type="KEGG" id="tgg:A3K92_07385"/>
<keyword evidence="1" id="KW-0812">Transmembrane</keyword>
<feature type="transmembrane region" description="Helical" evidence="1">
    <location>
        <begin position="7"/>
        <end position="27"/>
    </location>
</feature>
<evidence type="ECO:0000256" key="1">
    <source>
        <dbReference type="SAM" id="Phobius"/>
    </source>
</evidence>
<feature type="transmembrane region" description="Helical" evidence="1">
    <location>
        <begin position="33"/>
        <end position="56"/>
    </location>
</feature>